<reference evidence="1" key="1">
    <citation type="submission" date="2021-04" db="EMBL/GenBank/DDBJ databases">
        <title>Sinoanaerobacter chloroacetimidivorans sp. nov., an obligate anaerobic bacterium isolated from anaerobic sludge.</title>
        <authorList>
            <person name="Bao Y."/>
        </authorList>
    </citation>
    <scope>NUCLEOTIDE SEQUENCE</scope>
    <source>
        <strain evidence="1">BAD-6</strain>
    </source>
</reference>
<dbReference type="Proteomes" id="UP000675664">
    <property type="component" value="Unassembled WGS sequence"/>
</dbReference>
<protein>
    <recommendedName>
        <fullName evidence="3">Acetylglutamate kinase</fullName>
    </recommendedName>
</protein>
<proteinExistence type="predicted"/>
<gene>
    <name evidence="1" type="ORF">KCX82_04865</name>
</gene>
<dbReference type="EMBL" id="JAGSND010000002">
    <property type="protein sequence ID" value="MBR0597193.1"/>
    <property type="molecule type" value="Genomic_DNA"/>
</dbReference>
<organism evidence="1 2">
    <name type="scientific">Sinanaerobacter chloroacetimidivorans</name>
    <dbReference type="NCBI Taxonomy" id="2818044"/>
    <lineage>
        <taxon>Bacteria</taxon>
        <taxon>Bacillati</taxon>
        <taxon>Bacillota</taxon>
        <taxon>Clostridia</taxon>
        <taxon>Peptostreptococcales</taxon>
        <taxon>Anaerovoracaceae</taxon>
        <taxon>Sinanaerobacter</taxon>
    </lineage>
</organism>
<evidence type="ECO:0000313" key="1">
    <source>
        <dbReference type="EMBL" id="MBR0597193.1"/>
    </source>
</evidence>
<keyword evidence="2" id="KW-1185">Reference proteome</keyword>
<accession>A0A8J7W073</accession>
<evidence type="ECO:0000313" key="2">
    <source>
        <dbReference type="Proteomes" id="UP000675664"/>
    </source>
</evidence>
<evidence type="ECO:0008006" key="3">
    <source>
        <dbReference type="Google" id="ProtNLM"/>
    </source>
</evidence>
<reference evidence="1" key="2">
    <citation type="submission" date="2021-04" db="EMBL/GenBank/DDBJ databases">
        <authorList>
            <person name="Liu J."/>
        </authorList>
    </citation>
    <scope>NUCLEOTIDE SEQUENCE</scope>
    <source>
        <strain evidence="1">BAD-6</strain>
    </source>
</reference>
<name>A0A8J7W073_9FIRM</name>
<comment type="caution">
    <text evidence="1">The sequence shown here is derived from an EMBL/GenBank/DDBJ whole genome shotgun (WGS) entry which is preliminary data.</text>
</comment>
<dbReference type="AlphaFoldDB" id="A0A8J7W073"/>
<dbReference type="RefSeq" id="WP_227017320.1">
    <property type="nucleotide sequence ID" value="NZ_JAGSND010000002.1"/>
</dbReference>
<sequence length="197" mass="23030">MVDKKQDESNYITYGQMNLINDFRTLWAELTIWERSYIASIAAQFGNDMAVSDRLHRIPSDFKSKLETFYGEVAPERFEFLLTKHITLIQEMVKAQQRGDIEAMNTAITELYKNSDEISTYLAMMNPYWNAAQWRILLDQYLRLTIDQIVALFSGDFSRDIEIYDRLAHHALILGDYMAAGVMQYLITKEAQKRSPY</sequence>